<evidence type="ECO:0000313" key="7">
    <source>
        <dbReference type="EMBL" id="CAL6053651.1"/>
    </source>
</evidence>
<reference evidence="6 10" key="2">
    <citation type="submission" date="2024-07" db="EMBL/GenBank/DDBJ databases">
        <authorList>
            <person name="Akdeniz Z."/>
        </authorList>
    </citation>
    <scope>NUCLEOTIDE SEQUENCE [LARGE SCALE GENOMIC DNA]</scope>
</reference>
<protein>
    <submittedName>
        <fullName evidence="5">Uncharacterized protein</fullName>
    </submittedName>
</protein>
<evidence type="ECO:0000313" key="6">
    <source>
        <dbReference type="EMBL" id="CAL6038254.1"/>
    </source>
</evidence>
<dbReference type="EMBL" id="CAXDID020000464">
    <property type="protein sequence ID" value="CAL6094151.1"/>
    <property type="molecule type" value="Genomic_DNA"/>
</dbReference>
<proteinExistence type="predicted"/>
<feature type="coiled-coil region" evidence="1">
    <location>
        <begin position="165"/>
        <end position="192"/>
    </location>
</feature>
<dbReference type="EMBL" id="CATOUU010000667">
    <property type="protein sequence ID" value="CAI9939779.1"/>
    <property type="molecule type" value="Genomic_DNA"/>
</dbReference>
<dbReference type="AlphaFoldDB" id="A0AA86RF66"/>
<keyword evidence="10" id="KW-1185">Reference proteome</keyword>
<keyword evidence="1" id="KW-0175">Coiled coil</keyword>
<dbReference type="EMBL" id="CAXDID020000197">
    <property type="protein sequence ID" value="CAL6053651.1"/>
    <property type="molecule type" value="Genomic_DNA"/>
</dbReference>
<comment type="caution">
    <text evidence="5">The sequence shown here is derived from an EMBL/GenBank/DDBJ whole genome shotgun (WGS) entry which is preliminary data.</text>
</comment>
<evidence type="ECO:0000313" key="3">
    <source>
        <dbReference type="EMBL" id="CAI9939779.1"/>
    </source>
</evidence>
<sequence>MSLSATYDPQTQLTLESDDQIRARCLFITQLQQHIEKCEREQNYIEAERCKKRLLELCEQDRRGRVLRLKERHRAECDQLEQVMKEESIEREEAWKNKSEQFELKAAEDLQAIRQKQAERRTMEEQHILSKMDINIVRPSKQLQDFRRTQQMLVKQGKYKEADVFRIKADALEQLEIQRRDQENQTSLIRQLQNVDKKLDVELSTSIARLKTQRAQLKEAQVQDFDRIQKKQENIRKQLQQSQTQELMRLRKSPTGLPFIVDEEGNDLLSTPDGLQELMRIIKETQMTQKRVEPKSMAKAYIDGLLTVKPGDGYYSVKMDPHQEIQVETTQTGVVE</sequence>
<evidence type="ECO:0000313" key="2">
    <source>
        <dbReference type="EMBL" id="CAI9916232.1"/>
    </source>
</evidence>
<dbReference type="EMBL" id="CATOUU010001104">
    <property type="protein sequence ID" value="CAI9972153.1"/>
    <property type="molecule type" value="Genomic_DNA"/>
</dbReference>
<dbReference type="PANTHER" id="PTHR47026">
    <property type="entry name" value="PIGMENTOSA GTPASE REGULATOR-LIKE PROTEIN, PUTATIVE-RELATED"/>
    <property type="match status" value="1"/>
</dbReference>
<organism evidence="5">
    <name type="scientific">Hexamita inflata</name>
    <dbReference type="NCBI Taxonomy" id="28002"/>
    <lineage>
        <taxon>Eukaryota</taxon>
        <taxon>Metamonada</taxon>
        <taxon>Diplomonadida</taxon>
        <taxon>Hexamitidae</taxon>
        <taxon>Hexamitinae</taxon>
        <taxon>Hexamita</taxon>
    </lineage>
</organism>
<evidence type="ECO:0000313" key="10">
    <source>
        <dbReference type="Proteomes" id="UP001642409"/>
    </source>
</evidence>
<evidence type="ECO:0000313" key="4">
    <source>
        <dbReference type="EMBL" id="CAI9940872.1"/>
    </source>
</evidence>
<dbReference type="EMBL" id="CATOUU010000094">
    <property type="protein sequence ID" value="CAI9916232.1"/>
    <property type="molecule type" value="Genomic_DNA"/>
</dbReference>
<dbReference type="EMBL" id="CAXDID020000242">
    <property type="protein sequence ID" value="CAL6062981.1"/>
    <property type="molecule type" value="Genomic_DNA"/>
</dbReference>
<evidence type="ECO:0000313" key="5">
    <source>
        <dbReference type="EMBL" id="CAI9972153.1"/>
    </source>
</evidence>
<name>A0AA86RF66_9EUKA</name>
<evidence type="ECO:0000256" key="1">
    <source>
        <dbReference type="SAM" id="Coils"/>
    </source>
</evidence>
<gene>
    <name evidence="3" type="ORF">HINF_LOCUS27424</name>
    <name evidence="4" type="ORF">HINF_LOCUS28517</name>
    <name evidence="6" type="ORF">HINF_LOCUS37277</name>
    <name evidence="2" type="ORF">HINF_LOCUS3877</name>
    <name evidence="7" type="ORF">HINF_LOCUS45507</name>
    <name evidence="8" type="ORF">HINF_LOCUS50546</name>
    <name evidence="5" type="ORF">HINF_LOCUS59798</name>
    <name evidence="9" type="ORF">HINF_LOCUS67331</name>
</gene>
<evidence type="ECO:0000313" key="8">
    <source>
        <dbReference type="EMBL" id="CAL6062981.1"/>
    </source>
</evidence>
<evidence type="ECO:0000313" key="9">
    <source>
        <dbReference type="EMBL" id="CAL6094151.1"/>
    </source>
</evidence>
<dbReference type="EMBL" id="CAXDID020000139">
    <property type="protein sequence ID" value="CAL6038254.1"/>
    <property type="molecule type" value="Genomic_DNA"/>
</dbReference>
<dbReference type="PANTHER" id="PTHR47026:SF2">
    <property type="entry name" value="FLAGELLAR ASSOCIATED PROTEIN"/>
    <property type="match status" value="1"/>
</dbReference>
<feature type="coiled-coil region" evidence="1">
    <location>
        <begin position="28"/>
        <end position="126"/>
    </location>
</feature>
<dbReference type="Proteomes" id="UP001642409">
    <property type="component" value="Unassembled WGS sequence"/>
</dbReference>
<accession>A0AA86RF66</accession>
<reference evidence="5" key="1">
    <citation type="submission" date="2023-06" db="EMBL/GenBank/DDBJ databases">
        <authorList>
            <person name="Kurt Z."/>
        </authorList>
    </citation>
    <scope>NUCLEOTIDE SEQUENCE</scope>
</reference>
<dbReference type="EMBL" id="CATOUU010000684">
    <property type="protein sequence ID" value="CAI9940872.1"/>
    <property type="molecule type" value="Genomic_DNA"/>
</dbReference>